<reference evidence="2 3" key="1">
    <citation type="journal article" date="2019" name="Commun. Biol.">
        <title>The bagworm genome reveals a unique fibroin gene that provides high tensile strength.</title>
        <authorList>
            <person name="Kono N."/>
            <person name="Nakamura H."/>
            <person name="Ohtoshi R."/>
            <person name="Tomita M."/>
            <person name="Numata K."/>
            <person name="Arakawa K."/>
        </authorList>
    </citation>
    <scope>NUCLEOTIDE SEQUENCE [LARGE SCALE GENOMIC DNA]</scope>
</reference>
<gene>
    <name evidence="2" type="primary">Dsp1</name>
    <name evidence="2" type="ORF">EVAR_74022_1</name>
</gene>
<protein>
    <submittedName>
        <fullName evidence="2">High mobility group protein DSP1</fullName>
    </submittedName>
</protein>
<dbReference type="OrthoDB" id="1919336at2759"/>
<feature type="region of interest" description="Disordered" evidence="1">
    <location>
        <begin position="105"/>
        <end position="146"/>
    </location>
</feature>
<evidence type="ECO:0000256" key="1">
    <source>
        <dbReference type="SAM" id="MobiDB-lite"/>
    </source>
</evidence>
<name>A0A4C1T8L2_EUMVA</name>
<dbReference type="AlphaFoldDB" id="A0A4C1T8L2"/>
<keyword evidence="3" id="KW-1185">Reference proteome</keyword>
<dbReference type="Proteomes" id="UP000299102">
    <property type="component" value="Unassembled WGS sequence"/>
</dbReference>
<sequence>MIDKEKKRFHEMAERIRHDTSWKCKTMYHKGNGSWTRKEETNERSKCAETIICEICLLWFCNDERNKVKALNPEYGVGDIAKELGRNDGIQNKVGKAILSPCKHNNKRRKSCLTSSGCSTTGSQQAAQHHEDHDDDDGEGDEDENQ</sequence>
<comment type="caution">
    <text evidence="2">The sequence shown here is derived from an EMBL/GenBank/DDBJ whole genome shotgun (WGS) entry which is preliminary data.</text>
</comment>
<feature type="compositionally biased region" description="Low complexity" evidence="1">
    <location>
        <begin position="112"/>
        <end position="123"/>
    </location>
</feature>
<feature type="compositionally biased region" description="Acidic residues" evidence="1">
    <location>
        <begin position="133"/>
        <end position="146"/>
    </location>
</feature>
<proteinExistence type="predicted"/>
<organism evidence="2 3">
    <name type="scientific">Eumeta variegata</name>
    <name type="common">Bagworm moth</name>
    <name type="synonym">Eumeta japonica</name>
    <dbReference type="NCBI Taxonomy" id="151549"/>
    <lineage>
        <taxon>Eukaryota</taxon>
        <taxon>Metazoa</taxon>
        <taxon>Ecdysozoa</taxon>
        <taxon>Arthropoda</taxon>
        <taxon>Hexapoda</taxon>
        <taxon>Insecta</taxon>
        <taxon>Pterygota</taxon>
        <taxon>Neoptera</taxon>
        <taxon>Endopterygota</taxon>
        <taxon>Lepidoptera</taxon>
        <taxon>Glossata</taxon>
        <taxon>Ditrysia</taxon>
        <taxon>Tineoidea</taxon>
        <taxon>Psychidae</taxon>
        <taxon>Oiketicinae</taxon>
        <taxon>Eumeta</taxon>
    </lineage>
</organism>
<evidence type="ECO:0000313" key="2">
    <source>
        <dbReference type="EMBL" id="GBP09747.1"/>
    </source>
</evidence>
<dbReference type="STRING" id="151549.A0A4C1T8L2"/>
<accession>A0A4C1T8L2</accession>
<evidence type="ECO:0000313" key="3">
    <source>
        <dbReference type="Proteomes" id="UP000299102"/>
    </source>
</evidence>
<dbReference type="EMBL" id="BGZK01008767">
    <property type="protein sequence ID" value="GBP09747.1"/>
    <property type="molecule type" value="Genomic_DNA"/>
</dbReference>